<dbReference type="EMBL" id="VSSQ01029813">
    <property type="protein sequence ID" value="MPM80092.1"/>
    <property type="molecule type" value="Genomic_DNA"/>
</dbReference>
<organism evidence="1">
    <name type="scientific">bioreactor metagenome</name>
    <dbReference type="NCBI Taxonomy" id="1076179"/>
    <lineage>
        <taxon>unclassified sequences</taxon>
        <taxon>metagenomes</taxon>
        <taxon>ecological metagenomes</taxon>
    </lineage>
</organism>
<dbReference type="AlphaFoldDB" id="A0A645CTS2"/>
<evidence type="ECO:0000313" key="1">
    <source>
        <dbReference type="EMBL" id="MPM80092.1"/>
    </source>
</evidence>
<accession>A0A645CTS2</accession>
<gene>
    <name evidence="1" type="ORF">SDC9_127138</name>
</gene>
<reference evidence="1" key="1">
    <citation type="submission" date="2019-08" db="EMBL/GenBank/DDBJ databases">
        <authorList>
            <person name="Kucharzyk K."/>
            <person name="Murdoch R.W."/>
            <person name="Higgins S."/>
            <person name="Loffler F."/>
        </authorList>
    </citation>
    <scope>NUCLEOTIDE SEQUENCE</scope>
</reference>
<sequence length="152" mass="17649">MIAPEFFDIHFAVEVKHANLHLFYTGLTAHKQPVAVVDARLHRIAGHLHHKVGTARRGFFQLHDLIMVAVQKLACAGRDPHVVERQRKVSQRFVKQAVLLQRLKLLVFPHPLRLDLQQRIHRFIHLVDQRLHRPPAVRIQLCHLFAAQPVLQ</sequence>
<comment type="caution">
    <text evidence="1">The sequence shown here is derived from an EMBL/GenBank/DDBJ whole genome shotgun (WGS) entry which is preliminary data.</text>
</comment>
<proteinExistence type="predicted"/>
<protein>
    <submittedName>
        <fullName evidence="1">Uncharacterized protein</fullName>
    </submittedName>
</protein>
<name>A0A645CTS2_9ZZZZ</name>